<evidence type="ECO:0000313" key="4">
    <source>
        <dbReference type="Proteomes" id="UP000053660"/>
    </source>
</evidence>
<dbReference type="InterPro" id="IPR013098">
    <property type="entry name" value="Ig_I-set"/>
</dbReference>
<dbReference type="CDD" id="cd00096">
    <property type="entry name" value="Ig"/>
    <property type="match status" value="1"/>
</dbReference>
<dbReference type="InterPro" id="IPR003599">
    <property type="entry name" value="Ig_sub"/>
</dbReference>
<dbReference type="OrthoDB" id="6612025at2759"/>
<dbReference type="InterPro" id="IPR036179">
    <property type="entry name" value="Ig-like_dom_sf"/>
</dbReference>
<dbReference type="Pfam" id="PF07679">
    <property type="entry name" value="I-set"/>
    <property type="match status" value="3"/>
</dbReference>
<dbReference type="FunFam" id="2.60.40.10:FF:000119">
    <property type="entry name" value="Sallimus, isoform P"/>
    <property type="match status" value="2"/>
</dbReference>
<dbReference type="Proteomes" id="UP000053660">
    <property type="component" value="Unassembled WGS sequence"/>
</dbReference>
<accession>A0A0B1S694</accession>
<evidence type="ECO:0000313" key="3">
    <source>
        <dbReference type="EMBL" id="KHJ79416.1"/>
    </source>
</evidence>
<proteinExistence type="predicted"/>
<evidence type="ECO:0000259" key="2">
    <source>
        <dbReference type="PROSITE" id="PS50835"/>
    </source>
</evidence>
<feature type="region of interest" description="Disordered" evidence="1">
    <location>
        <begin position="398"/>
        <end position="421"/>
    </location>
</feature>
<feature type="domain" description="Ig-like" evidence="2">
    <location>
        <begin position="266"/>
        <end position="369"/>
    </location>
</feature>
<protein>
    <submittedName>
        <fullName evidence="3">Immunoglobulin I-set domain protein</fullName>
    </submittedName>
</protein>
<dbReference type="Gene3D" id="2.60.40.10">
    <property type="entry name" value="Immunoglobulins"/>
    <property type="match status" value="3"/>
</dbReference>
<feature type="non-terminal residue" evidence="3">
    <location>
        <position position="458"/>
    </location>
</feature>
<dbReference type="PANTHER" id="PTHR47633:SF4">
    <property type="entry name" value="MYOPALLADIN ISOFORM X1"/>
    <property type="match status" value="1"/>
</dbReference>
<evidence type="ECO:0000256" key="1">
    <source>
        <dbReference type="SAM" id="MobiDB-lite"/>
    </source>
</evidence>
<name>A0A0B1S694_OESDE</name>
<feature type="domain" description="Ig-like" evidence="2">
    <location>
        <begin position="414"/>
        <end position="458"/>
    </location>
</feature>
<sequence>MEEVEPAPKPAPRFVIPISSPGELVEGQPAHFEATIEPIDDSNLKIVWFLNGAPIADSSRMKMINDFGWVIMDINHAEVRDTGDWTCVAKNAAGEAQCSAPLKVTAKESILLDAINPQSLDRIREIEAERPAAPEEPERVYPAPVFTAPLSVQGAVEEGGAAHLQAQFTPIDDPKVKVEWLRDNVPIFHSNRYRMLHDFGFAVLDIIGLLPHDSGEYTCKVINSAGEAVSSTPIKVEPSSGLILHPQNVEKARAVEELEEILHRQPEEVVEEVKEAMPVFIEPLSAPVECEEGDRAHFTARYEPLNDNKLQVQWFLNGRPLKTGSRVKTINDFGFVVLEISPVYPEDSGEYSCRAVNAVGEAVTSTKLTCTPKEGIISKSQLPDRMSGAQQRIQEIEAPRPAPEEQPDVDHGPPKFTTQMASPPELLEGQMAHLEAQITPVSDPTLKIEWFHDGNPVK</sequence>
<feature type="domain" description="Ig-like" evidence="2">
    <location>
        <begin position="144"/>
        <end position="235"/>
    </location>
</feature>
<dbReference type="PANTHER" id="PTHR47633">
    <property type="entry name" value="IMMUNOGLOBULIN"/>
    <property type="match status" value="1"/>
</dbReference>
<gene>
    <name evidence="3" type="ORF">OESDEN_20938</name>
</gene>
<dbReference type="EMBL" id="KN605128">
    <property type="protein sequence ID" value="KHJ79416.1"/>
    <property type="molecule type" value="Genomic_DNA"/>
</dbReference>
<dbReference type="FunFam" id="2.60.40.10:FF:000962">
    <property type="entry name" value="titin isoform X1"/>
    <property type="match status" value="1"/>
</dbReference>
<dbReference type="SUPFAM" id="SSF48726">
    <property type="entry name" value="Immunoglobulin"/>
    <property type="match status" value="4"/>
</dbReference>
<dbReference type="InterPro" id="IPR007110">
    <property type="entry name" value="Ig-like_dom"/>
</dbReference>
<keyword evidence="4" id="KW-1185">Reference proteome</keyword>
<dbReference type="InterPro" id="IPR013783">
    <property type="entry name" value="Ig-like_fold"/>
</dbReference>
<dbReference type="AlphaFoldDB" id="A0A0B1S694"/>
<dbReference type="PROSITE" id="PS50835">
    <property type="entry name" value="IG_LIKE"/>
    <property type="match status" value="4"/>
</dbReference>
<reference evidence="3 4" key="1">
    <citation type="submission" date="2014-03" db="EMBL/GenBank/DDBJ databases">
        <title>Draft genome of the hookworm Oesophagostomum dentatum.</title>
        <authorList>
            <person name="Mitreva M."/>
        </authorList>
    </citation>
    <scope>NUCLEOTIDE SEQUENCE [LARGE SCALE GENOMIC DNA]</scope>
    <source>
        <strain evidence="3 4">OD-Hann</strain>
    </source>
</reference>
<feature type="domain" description="Ig-like" evidence="2">
    <location>
        <begin position="12"/>
        <end position="105"/>
    </location>
</feature>
<dbReference type="SMART" id="SM00409">
    <property type="entry name" value="IG"/>
    <property type="match status" value="3"/>
</dbReference>
<organism evidence="3 4">
    <name type="scientific">Oesophagostomum dentatum</name>
    <name type="common">Nodular worm</name>
    <dbReference type="NCBI Taxonomy" id="61180"/>
    <lineage>
        <taxon>Eukaryota</taxon>
        <taxon>Metazoa</taxon>
        <taxon>Ecdysozoa</taxon>
        <taxon>Nematoda</taxon>
        <taxon>Chromadorea</taxon>
        <taxon>Rhabditida</taxon>
        <taxon>Rhabditina</taxon>
        <taxon>Rhabditomorpha</taxon>
        <taxon>Strongyloidea</taxon>
        <taxon>Strongylidae</taxon>
        <taxon>Oesophagostomum</taxon>
    </lineage>
</organism>